<reference evidence="4" key="1">
    <citation type="journal article" date="2017" name="bioRxiv">
        <title>Comparative analysis of the genomes of Stylophora pistillata and Acropora digitifera provides evidence for extensive differences between species of corals.</title>
        <authorList>
            <person name="Voolstra C.R."/>
            <person name="Li Y."/>
            <person name="Liew Y.J."/>
            <person name="Baumgarten S."/>
            <person name="Zoccola D."/>
            <person name="Flot J.-F."/>
            <person name="Tambutte S."/>
            <person name="Allemand D."/>
            <person name="Aranda M."/>
        </authorList>
    </citation>
    <scope>NUCLEOTIDE SEQUENCE [LARGE SCALE GENOMIC DNA]</scope>
</reference>
<dbReference type="GO" id="GO:0003677">
    <property type="term" value="F:DNA binding"/>
    <property type="evidence" value="ECO:0007669"/>
    <property type="project" value="InterPro"/>
</dbReference>
<proteinExistence type="predicted"/>
<name>A0A2B4T0K4_STYPI</name>
<dbReference type="GO" id="GO:0000183">
    <property type="term" value="P:rDNA heterochromatin formation"/>
    <property type="evidence" value="ECO:0007669"/>
    <property type="project" value="InterPro"/>
</dbReference>
<accession>A0A2B4T0K4</accession>
<dbReference type="AlphaFoldDB" id="A0A2B4T0K4"/>
<comment type="caution">
    <text evidence="3">The sequence shown here is derived from an EMBL/GenBank/DDBJ whole genome shotgun (WGS) entry which is preliminary data.</text>
</comment>
<dbReference type="OrthoDB" id="9927103at2759"/>
<feature type="domain" description="BEN" evidence="2">
    <location>
        <begin position="165"/>
        <end position="261"/>
    </location>
</feature>
<feature type="compositionally biased region" description="Polar residues" evidence="1">
    <location>
        <begin position="109"/>
        <end position="132"/>
    </location>
</feature>
<keyword evidence="4" id="KW-1185">Reference proteome</keyword>
<dbReference type="STRING" id="50429.A0A2B4T0K4"/>
<evidence type="ECO:0000259" key="2">
    <source>
        <dbReference type="PROSITE" id="PS51457"/>
    </source>
</evidence>
<dbReference type="SMART" id="SM01025">
    <property type="entry name" value="BEN"/>
    <property type="match status" value="1"/>
</dbReference>
<evidence type="ECO:0000256" key="1">
    <source>
        <dbReference type="SAM" id="MobiDB-lite"/>
    </source>
</evidence>
<feature type="region of interest" description="Disordered" evidence="1">
    <location>
        <begin position="73"/>
        <end position="165"/>
    </location>
</feature>
<dbReference type="EMBL" id="LSMT01000005">
    <property type="protein sequence ID" value="PFX34318.1"/>
    <property type="molecule type" value="Genomic_DNA"/>
</dbReference>
<protein>
    <submittedName>
        <fullName evidence="3">BEN domain-containing protein 3</fullName>
    </submittedName>
</protein>
<dbReference type="PANTHER" id="PTHR28665">
    <property type="entry name" value="BEN DOMAIN-CONTAINING PROTEIN 3"/>
    <property type="match status" value="1"/>
</dbReference>
<sequence length="271" mass="29900">MTMEPNESMNQDRFSAILENQRAIMVNQATILHNQNKIMRGMEQLFTFFPALQSSLPIQNTIPGTVTVAPLPAHLGSSENSRVEQPPVSSATQLPSGAPPPSVSPSPRVENTTPINTPTRPQAPLNSSTPSMVANPVKPLPSSGASSPDTDNEQDVAPPVRPSSFPQQYISADELTQIKCKSCSIGNFAVQLLRHIFENNELEKRNCTGTRGKEAVDPERLRFVKETVFDVYAIASDDKVNTWKHCVRAIDEFLRRPKRMAKATKKLIKND</sequence>
<dbReference type="Pfam" id="PF10523">
    <property type="entry name" value="BEN"/>
    <property type="match status" value="1"/>
</dbReference>
<gene>
    <name evidence="3" type="primary">Bend3</name>
    <name evidence="3" type="ORF">AWC38_SpisGene850</name>
</gene>
<evidence type="ECO:0000313" key="3">
    <source>
        <dbReference type="EMBL" id="PFX34318.1"/>
    </source>
</evidence>
<dbReference type="PROSITE" id="PS51457">
    <property type="entry name" value="BEN"/>
    <property type="match status" value="1"/>
</dbReference>
<dbReference type="GO" id="GO:0000792">
    <property type="term" value="C:heterochromatin"/>
    <property type="evidence" value="ECO:0007669"/>
    <property type="project" value="InterPro"/>
</dbReference>
<organism evidence="3 4">
    <name type="scientific">Stylophora pistillata</name>
    <name type="common">Smooth cauliflower coral</name>
    <dbReference type="NCBI Taxonomy" id="50429"/>
    <lineage>
        <taxon>Eukaryota</taxon>
        <taxon>Metazoa</taxon>
        <taxon>Cnidaria</taxon>
        <taxon>Anthozoa</taxon>
        <taxon>Hexacorallia</taxon>
        <taxon>Scleractinia</taxon>
        <taxon>Astrocoeniina</taxon>
        <taxon>Pocilloporidae</taxon>
        <taxon>Stylophora</taxon>
    </lineage>
</organism>
<dbReference type="PANTHER" id="PTHR28665:SF1">
    <property type="entry name" value="BEN DOMAIN-CONTAINING PROTEIN 3"/>
    <property type="match status" value="1"/>
</dbReference>
<dbReference type="InterPro" id="IPR033583">
    <property type="entry name" value="BEND3"/>
</dbReference>
<dbReference type="InterPro" id="IPR018379">
    <property type="entry name" value="BEN_domain"/>
</dbReference>
<evidence type="ECO:0000313" key="4">
    <source>
        <dbReference type="Proteomes" id="UP000225706"/>
    </source>
</evidence>
<dbReference type="Proteomes" id="UP000225706">
    <property type="component" value="Unassembled WGS sequence"/>
</dbReference>